<organism evidence="3 4">
    <name type="scientific">Pseudooceanicola atlanticus</name>
    <dbReference type="NCBI Taxonomy" id="1461694"/>
    <lineage>
        <taxon>Bacteria</taxon>
        <taxon>Pseudomonadati</taxon>
        <taxon>Pseudomonadota</taxon>
        <taxon>Alphaproteobacteria</taxon>
        <taxon>Rhodobacterales</taxon>
        <taxon>Paracoccaceae</taxon>
        <taxon>Pseudooceanicola</taxon>
    </lineage>
</organism>
<dbReference type="InterPro" id="IPR005064">
    <property type="entry name" value="BUG"/>
</dbReference>
<evidence type="ECO:0000313" key="4">
    <source>
        <dbReference type="Proteomes" id="UP000030004"/>
    </source>
</evidence>
<dbReference type="RefSeq" id="WP_043746877.1">
    <property type="nucleotide sequence ID" value="NZ_AQQX01000002.1"/>
</dbReference>
<dbReference type="AlphaFoldDB" id="A0A0A0EF97"/>
<evidence type="ECO:0000256" key="2">
    <source>
        <dbReference type="SAM" id="SignalP"/>
    </source>
</evidence>
<dbReference type="InterPro" id="IPR042100">
    <property type="entry name" value="Bug_dom1"/>
</dbReference>
<dbReference type="CDD" id="cd07012">
    <property type="entry name" value="PBP2_Bug_TTT"/>
    <property type="match status" value="1"/>
</dbReference>
<dbReference type="PIRSF" id="PIRSF017082">
    <property type="entry name" value="YflP"/>
    <property type="match status" value="1"/>
</dbReference>
<keyword evidence="4" id="KW-1185">Reference proteome</keyword>
<dbReference type="STRING" id="1461694.ATO9_06475"/>
<comment type="caution">
    <text evidence="3">The sequence shown here is derived from an EMBL/GenBank/DDBJ whole genome shotgun (WGS) entry which is preliminary data.</text>
</comment>
<dbReference type="Pfam" id="PF03401">
    <property type="entry name" value="TctC"/>
    <property type="match status" value="1"/>
</dbReference>
<dbReference type="Gene3D" id="3.40.190.10">
    <property type="entry name" value="Periplasmic binding protein-like II"/>
    <property type="match status" value="1"/>
</dbReference>
<feature type="signal peptide" evidence="2">
    <location>
        <begin position="1"/>
        <end position="21"/>
    </location>
</feature>
<feature type="chain" id="PRO_5001962020" description="MFS transporter" evidence="2">
    <location>
        <begin position="22"/>
        <end position="320"/>
    </location>
</feature>
<dbReference type="PANTHER" id="PTHR42928">
    <property type="entry name" value="TRICARBOXYLATE-BINDING PROTEIN"/>
    <property type="match status" value="1"/>
</dbReference>
<dbReference type="eggNOG" id="COG3181">
    <property type="taxonomic scope" value="Bacteria"/>
</dbReference>
<keyword evidence="2" id="KW-0732">Signal</keyword>
<dbReference type="SUPFAM" id="SSF53850">
    <property type="entry name" value="Periplasmic binding protein-like II"/>
    <property type="match status" value="1"/>
</dbReference>
<sequence>MKRLFATALSALALLAAPVSADEYPDGPITMIVGYSAGGTSDTATRIVAEALSEELGQPVVVENRPGAATTVASNYVKNQEADGYTLYAAAVSIALNPYLQPSVDYSLDDFTALSGLADVPFVLHVNKDLGVSDMDGLIELIKSKPGEIAIGTSGAGAINHLIAEYWKDALGLDAIIIHYQGDAPARQDLMAGNIQMSFTAVTAAEPLVTAGKTVGIAVTSGERLESLPDLPTVAESAGLDGFSATYWMAMMAPAGLPDAVRARLEEALSALAEDDALTQAMKERGLVKTMTDAAAVEARLAKEEEVYGTLIEEVGITAN</sequence>
<evidence type="ECO:0000256" key="1">
    <source>
        <dbReference type="ARBA" id="ARBA00006987"/>
    </source>
</evidence>
<dbReference type="EMBL" id="AQQX01000002">
    <property type="protein sequence ID" value="KGM49656.1"/>
    <property type="molecule type" value="Genomic_DNA"/>
</dbReference>
<accession>A0A0A0EF97</accession>
<dbReference type="Gene3D" id="3.40.190.150">
    <property type="entry name" value="Bordetella uptake gene, domain 1"/>
    <property type="match status" value="1"/>
</dbReference>
<comment type="similarity">
    <text evidence="1">Belongs to the UPF0065 (bug) family.</text>
</comment>
<proteinExistence type="inferred from homology"/>
<dbReference type="OrthoDB" id="9780943at2"/>
<name>A0A0A0EF97_9RHOB</name>
<dbReference type="PANTHER" id="PTHR42928:SF5">
    <property type="entry name" value="BLR1237 PROTEIN"/>
    <property type="match status" value="1"/>
</dbReference>
<evidence type="ECO:0008006" key="5">
    <source>
        <dbReference type="Google" id="ProtNLM"/>
    </source>
</evidence>
<protein>
    <recommendedName>
        <fullName evidence="5">MFS transporter</fullName>
    </recommendedName>
</protein>
<evidence type="ECO:0000313" key="3">
    <source>
        <dbReference type="EMBL" id="KGM49656.1"/>
    </source>
</evidence>
<gene>
    <name evidence="3" type="ORF">ATO9_06475</name>
</gene>
<dbReference type="Proteomes" id="UP000030004">
    <property type="component" value="Unassembled WGS sequence"/>
</dbReference>
<reference evidence="3 4" key="1">
    <citation type="journal article" date="2015" name="Antonie Van Leeuwenhoek">
        <title>Pseudooceanicola atlanticus gen. nov. sp. nov., isolated from surface seawater of the Atlantic Ocean and reclassification of Oceanicola batsensis, Oceanicola marinus, Oceanicola nitratireducens, Oceanicola nanhaiensis, Oceanicola antarcticus and Oceanicola flagellatus, as Pseudooceanicola batsensis comb. nov., Pseudooceanicola marinus comb. nov., Pseudooceanicola nitratireducens comb. nov., Pseudooceanicola nanhaiensis comb. nov., Pseudooceanicola antarcticus comb. nov., and Pseudooceanicola flagellatus comb. nov.</title>
        <authorList>
            <person name="Lai Q."/>
            <person name="Li G."/>
            <person name="Liu X."/>
            <person name="Du Y."/>
            <person name="Sun F."/>
            <person name="Shao Z."/>
        </authorList>
    </citation>
    <scope>NUCLEOTIDE SEQUENCE [LARGE SCALE GENOMIC DNA]</scope>
    <source>
        <strain evidence="3 4">22II-s11g</strain>
    </source>
</reference>